<evidence type="ECO:0000313" key="3">
    <source>
        <dbReference type="Proteomes" id="UP000290900"/>
    </source>
</evidence>
<organism evidence="2 3">
    <name type="scientific">Brettanomyces naardenensis</name>
    <name type="common">Yeast</name>
    <dbReference type="NCBI Taxonomy" id="13370"/>
    <lineage>
        <taxon>Eukaryota</taxon>
        <taxon>Fungi</taxon>
        <taxon>Dikarya</taxon>
        <taxon>Ascomycota</taxon>
        <taxon>Saccharomycotina</taxon>
        <taxon>Pichiomycetes</taxon>
        <taxon>Pichiales</taxon>
        <taxon>Pichiaceae</taxon>
        <taxon>Brettanomyces</taxon>
    </lineage>
</organism>
<dbReference type="PANTHER" id="PTHR47098:SF2">
    <property type="entry name" value="PROTEIN MAK32"/>
    <property type="match status" value="1"/>
</dbReference>
<dbReference type="Pfam" id="PF00294">
    <property type="entry name" value="PfkB"/>
    <property type="match status" value="1"/>
</dbReference>
<dbReference type="FunCoup" id="A0A448YTF7">
    <property type="interactions" value="19"/>
</dbReference>
<proteinExistence type="predicted"/>
<accession>A0A448YTF7</accession>
<dbReference type="Gene3D" id="3.40.1190.20">
    <property type="match status" value="1"/>
</dbReference>
<evidence type="ECO:0000259" key="1">
    <source>
        <dbReference type="Pfam" id="PF00294"/>
    </source>
</evidence>
<feature type="domain" description="Carbohydrate kinase PfkB" evidence="1">
    <location>
        <begin position="66"/>
        <end position="260"/>
    </location>
</feature>
<dbReference type="STRING" id="13370.A0A448YTF7"/>
<protein>
    <submittedName>
        <fullName evidence="2">DEKNAAC105436</fullName>
    </submittedName>
</protein>
<dbReference type="InterPro" id="IPR029056">
    <property type="entry name" value="Ribokinase-like"/>
</dbReference>
<dbReference type="PANTHER" id="PTHR47098">
    <property type="entry name" value="PROTEIN MAK32"/>
    <property type="match status" value="1"/>
</dbReference>
<dbReference type="InParanoid" id="A0A448YTF7"/>
<keyword evidence="3" id="KW-1185">Reference proteome</keyword>
<evidence type="ECO:0000313" key="2">
    <source>
        <dbReference type="EMBL" id="VEU24186.1"/>
    </source>
</evidence>
<gene>
    <name evidence="2" type="ORF">BRENAR_LOCUS4914</name>
</gene>
<dbReference type="SUPFAM" id="SSF53613">
    <property type="entry name" value="Ribokinase-like"/>
    <property type="match status" value="1"/>
</dbReference>
<dbReference type="EMBL" id="CAACVR010000075">
    <property type="protein sequence ID" value="VEU24186.1"/>
    <property type="molecule type" value="Genomic_DNA"/>
</dbReference>
<name>A0A448YTF7_BRENA</name>
<dbReference type="InterPro" id="IPR011611">
    <property type="entry name" value="PfkB_dom"/>
</dbReference>
<dbReference type="AlphaFoldDB" id="A0A448YTF7"/>
<reference evidence="2 3" key="1">
    <citation type="submission" date="2018-12" db="EMBL/GenBank/DDBJ databases">
        <authorList>
            <person name="Tiukova I."/>
            <person name="Dainat J."/>
        </authorList>
    </citation>
    <scope>NUCLEOTIDE SEQUENCE [LARGE SCALE GENOMIC DNA]</scope>
</reference>
<dbReference type="OrthoDB" id="497927at2759"/>
<sequence>MILGQEKSNQCGWVVDVGNDCPSEILDELKGWNTGAIFRYHRDRQCNHGWNKYGANEHRQFKFTAPQIDITVKDLLQYRELLHSKSYHFILSPKQCLEVLDKLEEVRGAEDSPLIVWEPDPNDCTSDMLEEILPVLERIDILSPNSAECASFLGLAEPTDHSGCEQIARRFLPRMLKSPNSAVVLRCGAMGSLLMSHETVEWFPPYHTDDDKVVDPTGCGNTFVGAFGTGVVMSGGDLRHGCICGTLASGVAIEQHGVGHLREVEGVEEWNGVSIKERRRRYLRKQEAE</sequence>
<dbReference type="Proteomes" id="UP000290900">
    <property type="component" value="Unassembled WGS sequence"/>
</dbReference>